<feature type="region of interest" description="Disordered" evidence="1">
    <location>
        <begin position="53"/>
        <end position="94"/>
    </location>
</feature>
<feature type="compositionally biased region" description="Low complexity" evidence="1">
    <location>
        <begin position="312"/>
        <end position="325"/>
    </location>
</feature>
<feature type="non-terminal residue" evidence="2">
    <location>
        <position position="1"/>
    </location>
</feature>
<reference evidence="2" key="1">
    <citation type="submission" date="2014-12" db="EMBL/GenBank/DDBJ databases">
        <title>Insight into the proteome of Arion vulgaris.</title>
        <authorList>
            <person name="Aradska J."/>
            <person name="Bulat T."/>
            <person name="Smidak R."/>
            <person name="Sarate P."/>
            <person name="Gangsoo J."/>
            <person name="Sialana F."/>
            <person name="Bilban M."/>
            <person name="Lubec G."/>
        </authorList>
    </citation>
    <scope>NUCLEOTIDE SEQUENCE</scope>
    <source>
        <tissue evidence="2">Skin</tissue>
    </source>
</reference>
<evidence type="ECO:0000256" key="1">
    <source>
        <dbReference type="SAM" id="MobiDB-lite"/>
    </source>
</evidence>
<feature type="compositionally biased region" description="Pro residues" evidence="1">
    <location>
        <begin position="77"/>
        <end position="88"/>
    </location>
</feature>
<dbReference type="AlphaFoldDB" id="A0A0B6ZSP8"/>
<feature type="compositionally biased region" description="Polar residues" evidence="1">
    <location>
        <begin position="54"/>
        <end position="63"/>
    </location>
</feature>
<organism evidence="2">
    <name type="scientific">Arion vulgaris</name>
    <dbReference type="NCBI Taxonomy" id="1028688"/>
    <lineage>
        <taxon>Eukaryota</taxon>
        <taxon>Metazoa</taxon>
        <taxon>Spiralia</taxon>
        <taxon>Lophotrochozoa</taxon>
        <taxon>Mollusca</taxon>
        <taxon>Gastropoda</taxon>
        <taxon>Heterobranchia</taxon>
        <taxon>Euthyneura</taxon>
        <taxon>Panpulmonata</taxon>
        <taxon>Eupulmonata</taxon>
        <taxon>Stylommatophora</taxon>
        <taxon>Helicina</taxon>
        <taxon>Arionoidea</taxon>
        <taxon>Arionidae</taxon>
        <taxon>Arion</taxon>
    </lineage>
</organism>
<feature type="compositionally biased region" description="Basic and acidic residues" evidence="1">
    <location>
        <begin position="381"/>
        <end position="393"/>
    </location>
</feature>
<protein>
    <submittedName>
        <fullName evidence="2">Uncharacterized protein</fullName>
    </submittedName>
</protein>
<evidence type="ECO:0000313" key="2">
    <source>
        <dbReference type="EMBL" id="CEK71568.1"/>
    </source>
</evidence>
<feature type="region of interest" description="Disordered" evidence="1">
    <location>
        <begin position="15"/>
        <end position="36"/>
    </location>
</feature>
<feature type="compositionally biased region" description="Low complexity" evidence="1">
    <location>
        <begin position="64"/>
        <end position="76"/>
    </location>
</feature>
<proteinExistence type="predicted"/>
<feature type="region of interest" description="Disordered" evidence="1">
    <location>
        <begin position="309"/>
        <end position="329"/>
    </location>
</feature>
<accession>A0A0B6ZSP8</accession>
<dbReference type="EMBL" id="HACG01024703">
    <property type="protein sequence ID" value="CEK71568.1"/>
    <property type="molecule type" value="Transcribed_RNA"/>
</dbReference>
<name>A0A0B6ZSP8_9EUPU</name>
<feature type="region of interest" description="Disordered" evidence="1">
    <location>
        <begin position="344"/>
        <end position="393"/>
    </location>
</feature>
<feature type="compositionally biased region" description="Polar residues" evidence="1">
    <location>
        <begin position="347"/>
        <end position="362"/>
    </location>
</feature>
<sequence>ATMASVPDLTSGYNIPGFGQQMPHTHHTNNLSQSHYPPHYLVDPSLAGMFPLNYNLNNPQRSNASSAPSTSHTTASAPPPQQQHPLPPSHQQHPLPPVTILVPYPVAVPIPIPVPIPLPISPEKLFAFFKEKSAQTKPTTSAQTKPTTSAQNIQQWPNDHRSMSSMEDRSRASSVSNTINSSPVMSPQPASFSFGRHPYGSSVPVLSSSDPALILSNGRNSVDTSSTNKREIEVLKKKTISMSPCPSSAIKPMSIPHFTPDRSKKARLDYPPVCSEDEAIDLSKMSSRCSTPRTSDQCLEKDNATVVKQESFSDSDMDSSSQTSSLTVPRIRIISEHSDSILCPLSASGSMSTQPQQSSYSGRRSRILDAPSVPKKMRSPSPERRYIRTVPRDMVEAARRRGLRARVRTK</sequence>
<gene>
    <name evidence="2" type="primary">ORF78927</name>
</gene>